<dbReference type="STRING" id="1526658.BHK69_27115"/>
<organism evidence="1 2">
    <name type="scientific">Bosea vaviloviae</name>
    <dbReference type="NCBI Taxonomy" id="1526658"/>
    <lineage>
        <taxon>Bacteria</taxon>
        <taxon>Pseudomonadati</taxon>
        <taxon>Pseudomonadota</taxon>
        <taxon>Alphaproteobacteria</taxon>
        <taxon>Hyphomicrobiales</taxon>
        <taxon>Boseaceae</taxon>
        <taxon>Bosea</taxon>
    </lineage>
</organism>
<keyword evidence="2" id="KW-1185">Reference proteome</keyword>
<dbReference type="OrthoDB" id="7273451at2"/>
<evidence type="ECO:0000313" key="2">
    <source>
        <dbReference type="Proteomes" id="UP000094969"/>
    </source>
</evidence>
<dbReference type="RefSeq" id="WP_069692825.1">
    <property type="nucleotide sequence ID" value="NZ_CP017147.1"/>
</dbReference>
<evidence type="ECO:0008006" key="3">
    <source>
        <dbReference type="Google" id="ProtNLM"/>
    </source>
</evidence>
<dbReference type="EMBL" id="CP017147">
    <property type="protein sequence ID" value="AOO83628.1"/>
    <property type="molecule type" value="Genomic_DNA"/>
</dbReference>
<accession>A0A1D7U8C5</accession>
<dbReference type="KEGG" id="bvv:BHK69_27115"/>
<name>A0A1D7U8C5_9HYPH</name>
<dbReference type="Gene3D" id="3.40.50.150">
    <property type="entry name" value="Vaccinia Virus protein VP39"/>
    <property type="match status" value="1"/>
</dbReference>
<evidence type="ECO:0000313" key="1">
    <source>
        <dbReference type="EMBL" id="AOO83628.1"/>
    </source>
</evidence>
<gene>
    <name evidence="1" type="ORF">BHK69_27115</name>
</gene>
<dbReference type="InterPro" id="IPR029063">
    <property type="entry name" value="SAM-dependent_MTases_sf"/>
</dbReference>
<reference evidence="1 2" key="1">
    <citation type="journal article" date="2015" name="Antonie Van Leeuwenhoek">
        <title>Bosea vaviloviae sp. nov., a new species of slow-growing rhizobia isolated from nodules of the relict species Vavilovia formosa (Stev.) Fed.</title>
        <authorList>
            <person name="Safronova V.I."/>
            <person name="Kuznetsova I.G."/>
            <person name="Sazanova A.L."/>
            <person name="Kimeklis A.K."/>
            <person name="Belimov A.A."/>
            <person name="Andronov E.E."/>
            <person name="Pinaev A.G."/>
            <person name="Chizhevskaya E.P."/>
            <person name="Pukhaev A.R."/>
            <person name="Popov K.P."/>
            <person name="Willems A."/>
            <person name="Tikhonovich I.A."/>
        </authorList>
    </citation>
    <scope>NUCLEOTIDE SEQUENCE [LARGE SCALE GENOMIC DNA]</scope>
    <source>
        <strain evidence="1 2">Vaf18</strain>
    </source>
</reference>
<dbReference type="AlphaFoldDB" id="A0A1D7U8C5"/>
<protein>
    <recommendedName>
        <fullName evidence="3">Methyltransferase domain-containing protein</fullName>
    </recommendedName>
</protein>
<dbReference type="Proteomes" id="UP000094969">
    <property type="component" value="Chromosome"/>
</dbReference>
<sequence>MGGFSPEWLALREPADHAARNPELLAAVGAYFTPKTSISIVDLGCGAGSNLRGAFSALPGRQHWTLVDFDQRLLDAARETLRLWADEAREQGEELVLAKDGKSITVDFRQADLMKDLEWVLGWQPDLVTAAALFDLTSKRWIERFVAALASQRLPLYTVLTYDGREKWQPPHEADARMLAAFTHHQHSDKGFGPAAGPDATEIMAEAFRKSGFAVSTGDSAWTIDVGQRDLAKALTRGIADAVLETGHVEADAVADWLGARATEAASGLIGHYDLWARPV</sequence>
<dbReference type="SUPFAM" id="SSF53335">
    <property type="entry name" value="S-adenosyl-L-methionine-dependent methyltransferases"/>
    <property type="match status" value="1"/>
</dbReference>
<proteinExistence type="predicted"/>